<keyword evidence="1" id="KW-0547">Nucleotide-binding</keyword>
<keyword evidence="2 4" id="KW-0067">ATP-binding</keyword>
<organism evidence="4 5">
    <name type="scientific">Virgibacillus salarius</name>
    <dbReference type="NCBI Taxonomy" id="447199"/>
    <lineage>
        <taxon>Bacteria</taxon>
        <taxon>Bacillati</taxon>
        <taxon>Bacillota</taxon>
        <taxon>Bacilli</taxon>
        <taxon>Bacillales</taxon>
        <taxon>Bacillaceae</taxon>
        <taxon>Virgibacillus</taxon>
    </lineage>
</organism>
<gene>
    <name evidence="4" type="ORF">KCX74_10770</name>
</gene>
<dbReference type="PANTHER" id="PTHR43158">
    <property type="entry name" value="SKFA PEPTIDE EXPORT ATP-BINDING PROTEIN SKFE"/>
    <property type="match status" value="1"/>
</dbReference>
<dbReference type="SMART" id="SM00382">
    <property type="entry name" value="AAA"/>
    <property type="match status" value="1"/>
</dbReference>
<dbReference type="InterPro" id="IPR027417">
    <property type="entry name" value="P-loop_NTPase"/>
</dbReference>
<dbReference type="InterPro" id="IPR003593">
    <property type="entry name" value="AAA+_ATPase"/>
</dbReference>
<dbReference type="GO" id="GO:0016887">
    <property type="term" value="F:ATP hydrolysis activity"/>
    <property type="evidence" value="ECO:0007669"/>
    <property type="project" value="InterPro"/>
</dbReference>
<dbReference type="PROSITE" id="PS50893">
    <property type="entry name" value="ABC_TRANSPORTER_2"/>
    <property type="match status" value="1"/>
</dbReference>
<reference evidence="4" key="1">
    <citation type="submission" date="2021-04" db="EMBL/GenBank/DDBJ databases">
        <title>Isolation and polyphasic classification of algal microorganism.</title>
        <authorList>
            <person name="Wang S."/>
        </authorList>
    </citation>
    <scope>NUCLEOTIDE SEQUENCE</scope>
    <source>
        <strain evidence="4">720a</strain>
    </source>
</reference>
<dbReference type="Gene3D" id="3.40.50.300">
    <property type="entry name" value="P-loop containing nucleotide triphosphate hydrolases"/>
    <property type="match status" value="1"/>
</dbReference>
<dbReference type="GO" id="GO:0005524">
    <property type="term" value="F:ATP binding"/>
    <property type="evidence" value="ECO:0007669"/>
    <property type="project" value="UniProtKB-KW"/>
</dbReference>
<accession>A0A941DTN2</accession>
<dbReference type="InterPro" id="IPR003439">
    <property type="entry name" value="ABC_transporter-like_ATP-bd"/>
</dbReference>
<dbReference type="Pfam" id="PF00005">
    <property type="entry name" value="ABC_tran"/>
    <property type="match status" value="1"/>
</dbReference>
<keyword evidence="5" id="KW-1185">Reference proteome</keyword>
<proteinExistence type="predicted"/>
<sequence>MGLITCEELSKSRGGENALNDISFSINENTITGLVGRNGAGKTTLLKILSGLWRESSGKVHVLEEHPFNNLFVAVNSIYIDDQMVFSQTLSLKDILIEAERFYPNWDRELANRLFEYFQFHPKQKHGQLSKGKRSTFHMILGLASRCAVTIFDEPTIGMDHAVRKDFYRALLKDYLTVPRTIIISSHHLEEIEELLEHVLLLKHGKKLFHLPIDDVKNYAIGLTGRTEIVRQWVKNKQIIHMENVGVNSSYVVIKNDPFDLDQARRLGISVSPVTPSDLCIYLTDQEQGRIDDVFK</sequence>
<evidence type="ECO:0000256" key="1">
    <source>
        <dbReference type="ARBA" id="ARBA00022741"/>
    </source>
</evidence>
<dbReference type="PANTHER" id="PTHR43158:SF5">
    <property type="entry name" value="ABC TRANSPORTER, ATP-BINDING PROTEIN"/>
    <property type="match status" value="1"/>
</dbReference>
<protein>
    <submittedName>
        <fullName evidence="4">ABC transporter ATP-binding protein</fullName>
    </submittedName>
</protein>
<evidence type="ECO:0000313" key="4">
    <source>
        <dbReference type="EMBL" id="MBR7796520.1"/>
    </source>
</evidence>
<evidence type="ECO:0000259" key="3">
    <source>
        <dbReference type="PROSITE" id="PS50893"/>
    </source>
</evidence>
<evidence type="ECO:0000256" key="2">
    <source>
        <dbReference type="ARBA" id="ARBA00022840"/>
    </source>
</evidence>
<dbReference type="Proteomes" id="UP000675284">
    <property type="component" value="Unassembled WGS sequence"/>
</dbReference>
<dbReference type="AlphaFoldDB" id="A0A941DTN2"/>
<evidence type="ECO:0000313" key="5">
    <source>
        <dbReference type="Proteomes" id="UP000675284"/>
    </source>
</evidence>
<comment type="caution">
    <text evidence="4">The sequence shown here is derived from an EMBL/GenBank/DDBJ whole genome shotgun (WGS) entry which is preliminary data.</text>
</comment>
<feature type="domain" description="ABC transporter" evidence="3">
    <location>
        <begin position="4"/>
        <end position="229"/>
    </location>
</feature>
<dbReference type="RefSeq" id="WP_026679895.1">
    <property type="nucleotide sequence ID" value="NZ_BAAACY010000040.1"/>
</dbReference>
<dbReference type="SUPFAM" id="SSF52540">
    <property type="entry name" value="P-loop containing nucleoside triphosphate hydrolases"/>
    <property type="match status" value="1"/>
</dbReference>
<name>A0A941DTN2_9BACI</name>
<dbReference type="EMBL" id="JAGSOT010000028">
    <property type="protein sequence ID" value="MBR7796520.1"/>
    <property type="molecule type" value="Genomic_DNA"/>
</dbReference>